<keyword evidence="5 11" id="KW-0812">Transmembrane</keyword>
<evidence type="ECO:0000313" key="14">
    <source>
        <dbReference type="Proteomes" id="UP000002363"/>
    </source>
</evidence>
<dbReference type="PANTHER" id="PTHR24421:SF58">
    <property type="entry name" value="SIGNAL TRANSDUCTION HISTIDINE-PROTEIN KINASE_PHOSPHATASE UHPB"/>
    <property type="match status" value="1"/>
</dbReference>
<evidence type="ECO:0000256" key="9">
    <source>
        <dbReference type="ARBA" id="ARBA00023136"/>
    </source>
</evidence>
<keyword evidence="6 13" id="KW-0418">Kinase</keyword>
<evidence type="ECO:0000259" key="12">
    <source>
        <dbReference type="PROSITE" id="PS50109"/>
    </source>
</evidence>
<dbReference type="Gene3D" id="3.30.565.10">
    <property type="entry name" value="Histidine kinase-like ATPase, C-terminal domain"/>
    <property type="match status" value="1"/>
</dbReference>
<dbReference type="InterPro" id="IPR036890">
    <property type="entry name" value="HATPase_C_sf"/>
</dbReference>
<dbReference type="InterPro" id="IPR050482">
    <property type="entry name" value="Sensor_HK_TwoCompSys"/>
</dbReference>
<feature type="coiled-coil region" evidence="10">
    <location>
        <begin position="277"/>
        <end position="307"/>
    </location>
</feature>
<feature type="transmembrane region" description="Helical" evidence="11">
    <location>
        <begin position="141"/>
        <end position="161"/>
    </location>
</feature>
<comment type="subcellular location">
    <subcellularLocation>
        <location evidence="1">Cell membrane</location>
        <topology evidence="1">Multi-pass membrane protein</topology>
    </subcellularLocation>
</comment>
<keyword evidence="8" id="KW-0902">Two-component regulatory system</keyword>
<accession>A0A0H3CHQ4</accession>
<protein>
    <submittedName>
        <fullName evidence="13">Integral membrane sensor signal transduction histidine kinase</fullName>
    </submittedName>
</protein>
<dbReference type="AlphaFoldDB" id="A0A0H3CHQ4"/>
<sequence length="513" mass="58230">MRRAVRHLILSLFIMLAWGTGWLMLWTLSFYLTHNGQQAVLFLPQGVWLALMILLSRHYWPALILPPLAAILWLHGEQLLTRYMMLTVPLIGIVSAWLAQRYWHRFPLYWQRLSTLIAAVTVNALLQTLLLSPFLDSPATLLLLGSFTGGVLLTPFVYLVFEFLRQQHRYHLLGLDTSNPPLRTSLIIWCSLFFIIGIGTQMVLSPALERLLLIIVFLPNVVMAWKFGWQGGVLSGLLGSMMITIARQVGVGFSDLLELEIFLSTQSLLGIGLGIAISRQQHLAMNLERYRHRLENELQARRALAEKLIHSEEDTRKLLARELHDEIGQNITAIQIQSQLVKRTSDTPLAIEAAGQINDLARRIHHSTRQLLRQLRPPVLEELSLHEALHHLVNEFAFAERGIRCHFDYRLPTPPESETLVFTLYRLLQELLNNVCKHANASEVTILLCQRHARLYLEVHDNGSGISPQQQPGFGIQGMRERVSALGGELTLESLPGTRVIVNLPTNLQQTPL</sequence>
<dbReference type="Pfam" id="PF02518">
    <property type="entry name" value="HATPase_c"/>
    <property type="match status" value="1"/>
</dbReference>
<keyword evidence="10" id="KW-0175">Coiled coil</keyword>
<feature type="transmembrane region" description="Helical" evidence="11">
    <location>
        <begin position="12"/>
        <end position="32"/>
    </location>
</feature>
<evidence type="ECO:0000256" key="1">
    <source>
        <dbReference type="ARBA" id="ARBA00004651"/>
    </source>
</evidence>
<keyword evidence="14" id="KW-1185">Reference proteome</keyword>
<feature type="transmembrane region" description="Helical" evidence="11">
    <location>
        <begin position="38"/>
        <end position="55"/>
    </location>
</feature>
<evidence type="ECO:0000256" key="10">
    <source>
        <dbReference type="SAM" id="Coils"/>
    </source>
</evidence>
<dbReference type="eggNOG" id="COG3851">
    <property type="taxonomic scope" value="Bacteria"/>
</dbReference>
<name>A0A0H3CHQ4_ENTCC</name>
<dbReference type="Pfam" id="PF05231">
    <property type="entry name" value="MASE1"/>
    <property type="match status" value="1"/>
</dbReference>
<evidence type="ECO:0000256" key="2">
    <source>
        <dbReference type="ARBA" id="ARBA00022475"/>
    </source>
</evidence>
<dbReference type="OrthoDB" id="9797605at2"/>
<dbReference type="STRING" id="716541.ECL_01121"/>
<feature type="transmembrane region" description="Helical" evidence="11">
    <location>
        <begin position="82"/>
        <end position="103"/>
    </location>
</feature>
<feature type="transmembrane region" description="Helical" evidence="11">
    <location>
        <begin position="182"/>
        <end position="204"/>
    </location>
</feature>
<keyword evidence="7 11" id="KW-1133">Transmembrane helix</keyword>
<dbReference type="CDD" id="cd16917">
    <property type="entry name" value="HATPase_UhpB-NarQ-NarX-like"/>
    <property type="match status" value="1"/>
</dbReference>
<dbReference type="SUPFAM" id="SSF55874">
    <property type="entry name" value="ATPase domain of HSP90 chaperone/DNA topoisomerase II/histidine kinase"/>
    <property type="match status" value="1"/>
</dbReference>
<dbReference type="InterPro" id="IPR007895">
    <property type="entry name" value="MASE1"/>
</dbReference>
<dbReference type="RefSeq" id="WP_013095791.1">
    <property type="nucleotide sequence ID" value="NC_014121.1"/>
</dbReference>
<dbReference type="InterPro" id="IPR003594">
    <property type="entry name" value="HATPase_dom"/>
</dbReference>
<dbReference type="EnsemblBacteria" id="ADF60682">
    <property type="protein sequence ID" value="ADF60682"/>
    <property type="gene ID" value="ECL_01121"/>
</dbReference>
<dbReference type="PANTHER" id="PTHR24421">
    <property type="entry name" value="NITRATE/NITRITE SENSOR PROTEIN NARX-RELATED"/>
    <property type="match status" value="1"/>
</dbReference>
<dbReference type="KEGG" id="enc:ECL_01121"/>
<dbReference type="HOGENOM" id="CLU_041023_0_0_6"/>
<feature type="domain" description="Histidine kinase" evidence="12">
    <location>
        <begin position="322"/>
        <end position="508"/>
    </location>
</feature>
<evidence type="ECO:0000256" key="5">
    <source>
        <dbReference type="ARBA" id="ARBA00022692"/>
    </source>
</evidence>
<keyword evidence="9 11" id="KW-0472">Membrane</keyword>
<evidence type="ECO:0000256" key="11">
    <source>
        <dbReference type="SAM" id="Phobius"/>
    </source>
</evidence>
<keyword evidence="4" id="KW-0808">Transferase</keyword>
<dbReference type="Gene3D" id="1.20.5.1930">
    <property type="match status" value="1"/>
</dbReference>
<dbReference type="EMBL" id="CP001918">
    <property type="protein sequence ID" value="ADF60682.1"/>
    <property type="molecule type" value="Genomic_DNA"/>
</dbReference>
<dbReference type="GO" id="GO:0005886">
    <property type="term" value="C:plasma membrane"/>
    <property type="evidence" value="ECO:0007669"/>
    <property type="project" value="UniProtKB-SubCell"/>
</dbReference>
<keyword evidence="2" id="KW-1003">Cell membrane</keyword>
<dbReference type="InterPro" id="IPR005467">
    <property type="entry name" value="His_kinase_dom"/>
</dbReference>
<reference evidence="13 14" key="1">
    <citation type="journal article" date="2010" name="J. Bacteriol.">
        <title>Complete genome sequence of Enterobacter cloacae subsp. cloacae type strain ATCC 13047.</title>
        <authorList>
            <person name="Ren Y."/>
            <person name="Ren Y."/>
            <person name="Zhou Z."/>
            <person name="Guo X."/>
            <person name="Li Y."/>
            <person name="Feng L."/>
            <person name="Wang L."/>
        </authorList>
    </citation>
    <scope>NUCLEOTIDE SEQUENCE [LARGE SCALE GENOMIC DNA]</scope>
    <source>
        <strain evidence="14">ATCC 13047 / DSM 30054 / NBRC 13535 / NCTC 10005 / WDCM 00083 / NCDC 279-56</strain>
    </source>
</reference>
<evidence type="ECO:0000256" key="3">
    <source>
        <dbReference type="ARBA" id="ARBA00022553"/>
    </source>
</evidence>
<dbReference type="GO" id="GO:0000155">
    <property type="term" value="F:phosphorelay sensor kinase activity"/>
    <property type="evidence" value="ECO:0007669"/>
    <property type="project" value="InterPro"/>
</dbReference>
<keyword evidence="3" id="KW-0597">Phosphoprotein</keyword>
<evidence type="ECO:0000256" key="6">
    <source>
        <dbReference type="ARBA" id="ARBA00022777"/>
    </source>
</evidence>
<dbReference type="GO" id="GO:0046983">
    <property type="term" value="F:protein dimerization activity"/>
    <property type="evidence" value="ECO:0007669"/>
    <property type="project" value="InterPro"/>
</dbReference>
<dbReference type="Proteomes" id="UP000002363">
    <property type="component" value="Chromosome"/>
</dbReference>
<organism evidence="13 14">
    <name type="scientific">Enterobacter cloacae subsp. cloacae (strain ATCC 13047 / DSM 30054 / NBRC 13535 / NCTC 10005 / WDCM 00083 / NCDC 279-56)</name>
    <dbReference type="NCBI Taxonomy" id="716541"/>
    <lineage>
        <taxon>Bacteria</taxon>
        <taxon>Pseudomonadati</taxon>
        <taxon>Pseudomonadota</taxon>
        <taxon>Gammaproteobacteria</taxon>
        <taxon>Enterobacterales</taxon>
        <taxon>Enterobacteriaceae</taxon>
        <taxon>Enterobacter</taxon>
        <taxon>Enterobacter cloacae complex</taxon>
    </lineage>
</organism>
<dbReference type="InterPro" id="IPR011712">
    <property type="entry name" value="Sig_transdc_His_kin_sub3_dim/P"/>
</dbReference>
<dbReference type="PROSITE" id="PS50109">
    <property type="entry name" value="HIS_KIN"/>
    <property type="match status" value="1"/>
</dbReference>
<dbReference type="SMART" id="SM00387">
    <property type="entry name" value="HATPase_c"/>
    <property type="match status" value="1"/>
</dbReference>
<evidence type="ECO:0000256" key="8">
    <source>
        <dbReference type="ARBA" id="ARBA00023012"/>
    </source>
</evidence>
<evidence type="ECO:0000256" key="4">
    <source>
        <dbReference type="ARBA" id="ARBA00022679"/>
    </source>
</evidence>
<feature type="transmembrane region" description="Helical" evidence="11">
    <location>
        <begin position="115"/>
        <end position="135"/>
    </location>
</feature>
<evidence type="ECO:0000313" key="13">
    <source>
        <dbReference type="EMBL" id="ADF60682.1"/>
    </source>
</evidence>
<proteinExistence type="predicted"/>
<dbReference type="Pfam" id="PF07730">
    <property type="entry name" value="HisKA_3"/>
    <property type="match status" value="1"/>
</dbReference>
<gene>
    <name evidence="13" type="ordered locus">ECL_01121</name>
</gene>
<evidence type="ECO:0000256" key="7">
    <source>
        <dbReference type="ARBA" id="ARBA00022989"/>
    </source>
</evidence>
<dbReference type="PATRIC" id="fig|716541.4.peg.1374"/>